<feature type="signal peptide" evidence="8">
    <location>
        <begin position="1"/>
        <end position="23"/>
    </location>
</feature>
<dbReference type="InterPro" id="IPR043595">
    <property type="entry name" value="FaeB/C/D"/>
</dbReference>
<comment type="subcellular location">
    <subcellularLocation>
        <location evidence="1">Secreted</location>
    </subcellularLocation>
</comment>
<dbReference type="PANTHER" id="PTHR38050:SF2">
    <property type="entry name" value="FERULOYL ESTERASE C-RELATED"/>
    <property type="match status" value="1"/>
</dbReference>
<accession>A0ABP4UX09</accession>
<keyword evidence="6" id="KW-0119">Carbohydrate metabolism</keyword>
<name>A0ABP4UX09_9ACTN</name>
<dbReference type="Gene3D" id="3.40.50.1820">
    <property type="entry name" value="alpha/beta hydrolase"/>
    <property type="match status" value="1"/>
</dbReference>
<dbReference type="RefSeq" id="WP_163568897.1">
    <property type="nucleotide sequence ID" value="NZ_BAAANY010000038.1"/>
</dbReference>
<evidence type="ECO:0000256" key="8">
    <source>
        <dbReference type="SAM" id="SignalP"/>
    </source>
</evidence>
<dbReference type="PANTHER" id="PTHR38050">
    <property type="match status" value="1"/>
</dbReference>
<reference evidence="10" key="1">
    <citation type="journal article" date="2019" name="Int. J. Syst. Evol. Microbiol.">
        <title>The Global Catalogue of Microorganisms (GCM) 10K type strain sequencing project: providing services to taxonomists for standard genome sequencing and annotation.</title>
        <authorList>
            <consortium name="The Broad Institute Genomics Platform"/>
            <consortium name="The Broad Institute Genome Sequencing Center for Infectious Disease"/>
            <person name="Wu L."/>
            <person name="Ma J."/>
        </authorList>
    </citation>
    <scope>NUCLEOTIDE SEQUENCE [LARGE SCALE GENOMIC DNA]</scope>
    <source>
        <strain evidence="10">JCM 14718</strain>
    </source>
</reference>
<proteinExistence type="predicted"/>
<gene>
    <name evidence="9" type="ORF">GCM10009765_73470</name>
</gene>
<evidence type="ECO:0000256" key="1">
    <source>
        <dbReference type="ARBA" id="ARBA00004613"/>
    </source>
</evidence>
<feature type="chain" id="PRO_5046610877" evidence="8">
    <location>
        <begin position="24"/>
        <end position="310"/>
    </location>
</feature>
<keyword evidence="4 8" id="KW-0732">Signal</keyword>
<keyword evidence="2" id="KW-0964">Secreted</keyword>
<evidence type="ECO:0000313" key="10">
    <source>
        <dbReference type="Proteomes" id="UP001500618"/>
    </source>
</evidence>
<sequence>MLTRIVMAIALATAMASCPPVGVVDFPVPTTGCLHAPDASKGETVVRTLVSGGYQRSYLLHLPATYRPTQPLPVILAFHGRKGNGTDVEAFSGLDALDAIVVYPVGLPGESNETAWQGAPYQPPSDDVLFASDLLNHLQATLCVNPARIYATGKSNGAGFTALLGCRLSHRIAAFGTVAGAFYPETREGCEPGTPVSLVDFHGTADPTVNYNGEASSHGEPLPAMMDWIQGWANHDHCGSPTSTAIGSDVTKIAFQGCAGHAAVVHYRIAGAGHTWPGELVDSGPGSATHTISATEILWQFFLSHPLGGR</sequence>
<keyword evidence="7" id="KW-0624">Polysaccharide degradation</keyword>
<evidence type="ECO:0000256" key="4">
    <source>
        <dbReference type="ARBA" id="ARBA00022729"/>
    </source>
</evidence>
<dbReference type="Pfam" id="PF00756">
    <property type="entry name" value="Esterase"/>
    <property type="match status" value="1"/>
</dbReference>
<keyword evidence="10" id="KW-1185">Reference proteome</keyword>
<evidence type="ECO:0000256" key="2">
    <source>
        <dbReference type="ARBA" id="ARBA00022525"/>
    </source>
</evidence>
<evidence type="ECO:0000313" key="9">
    <source>
        <dbReference type="EMBL" id="GAA1713687.1"/>
    </source>
</evidence>
<evidence type="ECO:0000256" key="5">
    <source>
        <dbReference type="ARBA" id="ARBA00022801"/>
    </source>
</evidence>
<evidence type="ECO:0000256" key="7">
    <source>
        <dbReference type="ARBA" id="ARBA00023326"/>
    </source>
</evidence>
<dbReference type="InterPro" id="IPR000801">
    <property type="entry name" value="Esterase-like"/>
</dbReference>
<comment type="caution">
    <text evidence="9">The sequence shown here is derived from an EMBL/GenBank/DDBJ whole genome shotgun (WGS) entry which is preliminary data.</text>
</comment>
<organism evidence="9 10">
    <name type="scientific">Fodinicola feengrottensis</name>
    <dbReference type="NCBI Taxonomy" id="435914"/>
    <lineage>
        <taxon>Bacteria</taxon>
        <taxon>Bacillati</taxon>
        <taxon>Actinomycetota</taxon>
        <taxon>Actinomycetes</taxon>
        <taxon>Mycobacteriales</taxon>
        <taxon>Fodinicola</taxon>
    </lineage>
</organism>
<dbReference type="EMBL" id="BAAANY010000038">
    <property type="protein sequence ID" value="GAA1713687.1"/>
    <property type="molecule type" value="Genomic_DNA"/>
</dbReference>
<evidence type="ECO:0000256" key="6">
    <source>
        <dbReference type="ARBA" id="ARBA00023277"/>
    </source>
</evidence>
<evidence type="ECO:0000256" key="3">
    <source>
        <dbReference type="ARBA" id="ARBA00022651"/>
    </source>
</evidence>
<dbReference type="Proteomes" id="UP001500618">
    <property type="component" value="Unassembled WGS sequence"/>
</dbReference>
<keyword evidence="3" id="KW-0858">Xylan degradation</keyword>
<dbReference type="InterPro" id="IPR029058">
    <property type="entry name" value="AB_hydrolase_fold"/>
</dbReference>
<dbReference type="SUPFAM" id="SSF53474">
    <property type="entry name" value="alpha/beta-Hydrolases"/>
    <property type="match status" value="1"/>
</dbReference>
<protein>
    <submittedName>
        <fullName evidence="9">PHB depolymerase family esterase</fullName>
    </submittedName>
</protein>
<dbReference type="PROSITE" id="PS51257">
    <property type="entry name" value="PROKAR_LIPOPROTEIN"/>
    <property type="match status" value="1"/>
</dbReference>
<keyword evidence="5" id="KW-0378">Hydrolase</keyword>